<organism evidence="5 6">
    <name type="scientific">Coccomyxa subellipsoidea (strain C-169)</name>
    <name type="common">Green microalga</name>
    <dbReference type="NCBI Taxonomy" id="574566"/>
    <lineage>
        <taxon>Eukaryota</taxon>
        <taxon>Viridiplantae</taxon>
        <taxon>Chlorophyta</taxon>
        <taxon>core chlorophytes</taxon>
        <taxon>Trebouxiophyceae</taxon>
        <taxon>Trebouxiophyceae incertae sedis</taxon>
        <taxon>Coccomyxaceae</taxon>
        <taxon>Coccomyxa</taxon>
        <taxon>Coccomyxa subellipsoidea</taxon>
    </lineage>
</organism>
<evidence type="ECO:0000313" key="6">
    <source>
        <dbReference type="Proteomes" id="UP000007264"/>
    </source>
</evidence>
<dbReference type="GO" id="GO:0008270">
    <property type="term" value="F:zinc ion binding"/>
    <property type="evidence" value="ECO:0007669"/>
    <property type="project" value="UniProtKB-KW"/>
</dbReference>
<dbReference type="InterPro" id="IPR001878">
    <property type="entry name" value="Znf_CCHC"/>
</dbReference>
<feature type="domain" description="CCHC-type" evidence="4">
    <location>
        <begin position="169"/>
        <end position="184"/>
    </location>
</feature>
<comment type="caution">
    <text evidence="5">The sequence shown here is derived from an EMBL/GenBank/DDBJ whole genome shotgun (WGS) entry which is preliminary data.</text>
</comment>
<keyword evidence="6" id="KW-1185">Reference proteome</keyword>
<feature type="region of interest" description="Disordered" evidence="3">
    <location>
        <begin position="78"/>
        <end position="142"/>
    </location>
</feature>
<feature type="compositionally biased region" description="Low complexity" evidence="3">
    <location>
        <begin position="125"/>
        <end position="142"/>
    </location>
</feature>
<keyword evidence="1" id="KW-0862">Zinc</keyword>
<evidence type="ECO:0000313" key="5">
    <source>
        <dbReference type="EMBL" id="EIE21378.1"/>
    </source>
</evidence>
<evidence type="ECO:0000256" key="2">
    <source>
        <dbReference type="SAM" id="Coils"/>
    </source>
</evidence>
<feature type="coiled-coil region" evidence="2">
    <location>
        <begin position="3"/>
        <end position="30"/>
    </location>
</feature>
<feature type="compositionally biased region" description="Low complexity" evidence="3">
    <location>
        <begin position="191"/>
        <end position="209"/>
    </location>
</feature>
<evidence type="ECO:0000256" key="3">
    <source>
        <dbReference type="SAM" id="MobiDB-lite"/>
    </source>
</evidence>
<dbReference type="GO" id="GO:0003676">
    <property type="term" value="F:nucleic acid binding"/>
    <property type="evidence" value="ECO:0007669"/>
    <property type="project" value="InterPro"/>
</dbReference>
<dbReference type="InterPro" id="IPR036875">
    <property type="entry name" value="Znf_CCHC_sf"/>
</dbReference>
<dbReference type="Proteomes" id="UP000007264">
    <property type="component" value="Unassembled WGS sequence"/>
</dbReference>
<dbReference type="GeneID" id="17039362"/>
<gene>
    <name evidence="5" type="ORF">COCSUDRAFT_56597</name>
</gene>
<dbReference type="SUPFAM" id="SSF57756">
    <property type="entry name" value="Retrovirus zinc finger-like domains"/>
    <property type="match status" value="1"/>
</dbReference>
<dbReference type="EMBL" id="AGSI01000012">
    <property type="protein sequence ID" value="EIE21378.1"/>
    <property type="molecule type" value="Genomic_DNA"/>
</dbReference>
<keyword evidence="2" id="KW-0175">Coiled coil</keyword>
<evidence type="ECO:0000259" key="4">
    <source>
        <dbReference type="PROSITE" id="PS50158"/>
    </source>
</evidence>
<feature type="compositionally biased region" description="Low complexity" evidence="3">
    <location>
        <begin position="78"/>
        <end position="117"/>
    </location>
</feature>
<reference evidence="5 6" key="1">
    <citation type="journal article" date="2012" name="Genome Biol.">
        <title>The genome of the polar eukaryotic microalga coccomyxa subellipsoidea reveals traits of cold adaptation.</title>
        <authorList>
            <person name="Blanc G."/>
            <person name="Agarkova I."/>
            <person name="Grimwood J."/>
            <person name="Kuo A."/>
            <person name="Brueggeman A."/>
            <person name="Dunigan D."/>
            <person name="Gurnon J."/>
            <person name="Ladunga I."/>
            <person name="Lindquist E."/>
            <person name="Lucas S."/>
            <person name="Pangilinan J."/>
            <person name="Proschold T."/>
            <person name="Salamov A."/>
            <person name="Schmutz J."/>
            <person name="Weeks D."/>
            <person name="Yamada T."/>
            <person name="Claverie J.M."/>
            <person name="Grigoriev I."/>
            <person name="Van Etten J."/>
            <person name="Lomsadze A."/>
            <person name="Borodovsky M."/>
        </authorList>
    </citation>
    <scope>NUCLEOTIDE SEQUENCE [LARGE SCALE GENOMIC DNA]</scope>
    <source>
        <strain evidence="5 6">C-169</strain>
    </source>
</reference>
<dbReference type="AlphaFoldDB" id="I0YSK9"/>
<evidence type="ECO:0000256" key="1">
    <source>
        <dbReference type="PROSITE-ProRule" id="PRU00047"/>
    </source>
</evidence>
<keyword evidence="1" id="KW-0479">Metal-binding</keyword>
<protein>
    <recommendedName>
        <fullName evidence="4">CCHC-type domain-containing protein</fullName>
    </recommendedName>
</protein>
<dbReference type="KEGG" id="csl:COCSUDRAFT_56597"/>
<sequence length="209" mass="23532">MAGEEQDTRIAALEDQVADLQEQVVALFKYQASMEKTLEVLLSNADIAWNVSTTFEAFISESRMRCIQAQQQQQQNAQQQQEQQLQQQQQAQPLPQPHPQQQKLHAQPQPQPQARPQQQRKQRTAGKPPGKPKAASKAASVIPKKRVWAEIPPGLDTDVKRKRLKARVCMKCGLKGHHIKDCKNDFNPGKPAAQPSMQQAQQQQEPEPG</sequence>
<dbReference type="PROSITE" id="PS50158">
    <property type="entry name" value="ZF_CCHC"/>
    <property type="match status" value="1"/>
</dbReference>
<dbReference type="RefSeq" id="XP_005645922.1">
    <property type="nucleotide sequence ID" value="XM_005645865.1"/>
</dbReference>
<keyword evidence="1" id="KW-0863">Zinc-finger</keyword>
<accession>I0YSK9</accession>
<name>I0YSK9_COCSC</name>
<proteinExistence type="predicted"/>
<feature type="region of interest" description="Disordered" evidence="3">
    <location>
        <begin position="178"/>
        <end position="209"/>
    </location>
</feature>